<comment type="caution">
    <text evidence="1">The sequence shown here is derived from an EMBL/GenBank/DDBJ whole genome shotgun (WGS) entry which is preliminary data.</text>
</comment>
<accession>X0S8J8</accession>
<proteinExistence type="predicted"/>
<dbReference type="Gene3D" id="3.30.530.20">
    <property type="match status" value="1"/>
</dbReference>
<reference evidence="1" key="1">
    <citation type="journal article" date="2014" name="Front. Microbiol.">
        <title>High frequency of phylogenetically diverse reductive dehalogenase-homologous genes in deep subseafloor sedimentary metagenomes.</title>
        <authorList>
            <person name="Kawai M."/>
            <person name="Futagami T."/>
            <person name="Toyoda A."/>
            <person name="Takaki Y."/>
            <person name="Nishi S."/>
            <person name="Hori S."/>
            <person name="Arai W."/>
            <person name="Tsubouchi T."/>
            <person name="Morono Y."/>
            <person name="Uchiyama I."/>
            <person name="Ito T."/>
            <person name="Fujiyama A."/>
            <person name="Inagaki F."/>
            <person name="Takami H."/>
        </authorList>
    </citation>
    <scope>NUCLEOTIDE SEQUENCE</scope>
    <source>
        <strain evidence="1">Expedition CK06-06</strain>
    </source>
</reference>
<organism evidence="1">
    <name type="scientific">marine sediment metagenome</name>
    <dbReference type="NCBI Taxonomy" id="412755"/>
    <lineage>
        <taxon>unclassified sequences</taxon>
        <taxon>metagenomes</taxon>
        <taxon>ecological metagenomes</taxon>
    </lineage>
</organism>
<dbReference type="SUPFAM" id="SSF55961">
    <property type="entry name" value="Bet v1-like"/>
    <property type="match status" value="1"/>
</dbReference>
<dbReference type="AlphaFoldDB" id="X0S8J8"/>
<dbReference type="EMBL" id="BARS01001861">
    <property type="protein sequence ID" value="GAF77344.1"/>
    <property type="molecule type" value="Genomic_DNA"/>
</dbReference>
<feature type="non-terminal residue" evidence="1">
    <location>
        <position position="1"/>
    </location>
</feature>
<gene>
    <name evidence="1" type="ORF">S01H1_03406</name>
</gene>
<dbReference type="InterPro" id="IPR023393">
    <property type="entry name" value="START-like_dom_sf"/>
</dbReference>
<protein>
    <recommendedName>
        <fullName evidence="2">Coenzyme Q-binding protein COQ10 START domain-containing protein</fullName>
    </recommendedName>
</protein>
<evidence type="ECO:0008006" key="2">
    <source>
        <dbReference type="Google" id="ProtNLM"/>
    </source>
</evidence>
<sequence>YKIMGLPLKGEAFVAEHSQNQRRVERTTSGFLNMWTWTFKRKAGRTMLKLTVEYTVPVSVFDGVSEKLVKMQNEREADLASANIKTRMEDYTQASIYTKTLKKEPF</sequence>
<evidence type="ECO:0000313" key="1">
    <source>
        <dbReference type="EMBL" id="GAF77344.1"/>
    </source>
</evidence>
<name>X0S8J8_9ZZZZ</name>